<dbReference type="OMA" id="NSHAHAE"/>
<evidence type="ECO:0000256" key="2">
    <source>
        <dbReference type="ARBA" id="ARBA00004687"/>
    </source>
</evidence>
<dbReference type="AlphaFoldDB" id="T1G292"/>
<dbReference type="PANTHER" id="PTHR21072">
    <property type="entry name" value="GPI TRANSAMIDASE COMPONENT PIG-S"/>
    <property type="match status" value="1"/>
</dbReference>
<feature type="transmembrane region" description="Helical" evidence="10">
    <location>
        <begin position="200"/>
        <end position="222"/>
    </location>
</feature>
<evidence type="ECO:0000256" key="3">
    <source>
        <dbReference type="ARBA" id="ARBA00005316"/>
    </source>
</evidence>
<dbReference type="KEGG" id="hro:HELRODRAFT_75695"/>
<dbReference type="eggNOG" id="KOG2459">
    <property type="taxonomic scope" value="Eukaryota"/>
</dbReference>
<keyword evidence="8 10" id="KW-0472">Membrane</keyword>
<keyword evidence="13" id="KW-1185">Reference proteome</keyword>
<dbReference type="EnsemblMetazoa" id="HelroT75695">
    <property type="protein sequence ID" value="HelroP75695"/>
    <property type="gene ID" value="HelroG75695"/>
</dbReference>
<evidence type="ECO:0000256" key="1">
    <source>
        <dbReference type="ARBA" id="ARBA00004477"/>
    </source>
</evidence>
<dbReference type="GO" id="GO:0016255">
    <property type="term" value="P:attachment of GPI anchor to protein"/>
    <property type="evidence" value="ECO:0007669"/>
    <property type="project" value="InterPro"/>
</dbReference>
<reference evidence="13" key="1">
    <citation type="submission" date="2012-12" db="EMBL/GenBank/DDBJ databases">
        <authorList>
            <person name="Hellsten U."/>
            <person name="Grimwood J."/>
            <person name="Chapman J.A."/>
            <person name="Shapiro H."/>
            <person name="Aerts A."/>
            <person name="Otillar R.P."/>
            <person name="Terry A.Y."/>
            <person name="Boore J.L."/>
            <person name="Simakov O."/>
            <person name="Marletaz F."/>
            <person name="Cho S.-J."/>
            <person name="Edsinger-Gonzales E."/>
            <person name="Havlak P."/>
            <person name="Kuo D.-H."/>
            <person name="Larsson T."/>
            <person name="Lv J."/>
            <person name="Arendt D."/>
            <person name="Savage R."/>
            <person name="Osoegawa K."/>
            <person name="de Jong P."/>
            <person name="Lindberg D.R."/>
            <person name="Seaver E.C."/>
            <person name="Weisblat D.A."/>
            <person name="Putnam N.H."/>
            <person name="Grigoriev I.V."/>
            <person name="Rokhsar D.S."/>
        </authorList>
    </citation>
    <scope>NUCLEOTIDE SEQUENCE</scope>
</reference>
<evidence type="ECO:0000313" key="12">
    <source>
        <dbReference type="EnsemblMetazoa" id="HelroP75695"/>
    </source>
</evidence>
<comment type="subcellular location">
    <subcellularLocation>
        <location evidence="1">Endoplasmic reticulum membrane</location>
        <topology evidence="1">Multi-pass membrane protein</topology>
    </subcellularLocation>
</comment>
<evidence type="ECO:0000313" key="13">
    <source>
        <dbReference type="Proteomes" id="UP000015101"/>
    </source>
</evidence>
<dbReference type="EMBL" id="AMQM01003335">
    <property type="status" value="NOT_ANNOTATED_CDS"/>
    <property type="molecule type" value="Genomic_DNA"/>
</dbReference>
<evidence type="ECO:0008006" key="14">
    <source>
        <dbReference type="Google" id="ProtNLM"/>
    </source>
</evidence>
<evidence type="ECO:0000256" key="5">
    <source>
        <dbReference type="ARBA" id="ARBA00022692"/>
    </source>
</evidence>
<keyword evidence="5 10" id="KW-0812">Transmembrane</keyword>
<dbReference type="HOGENOM" id="CLU_1173165_0_0_1"/>
<evidence type="ECO:0000256" key="9">
    <source>
        <dbReference type="ARBA" id="ARBA00023180"/>
    </source>
</evidence>
<keyword evidence="4" id="KW-0337">GPI-anchor biosynthesis</keyword>
<name>T1G292_HELRO</name>
<protein>
    <recommendedName>
        <fullName evidence="14">GPI transamidase component PIG-S</fullName>
    </recommendedName>
</protein>
<reference evidence="11 13" key="2">
    <citation type="journal article" date="2013" name="Nature">
        <title>Insights into bilaterian evolution from three spiralian genomes.</title>
        <authorList>
            <person name="Simakov O."/>
            <person name="Marletaz F."/>
            <person name="Cho S.J."/>
            <person name="Edsinger-Gonzales E."/>
            <person name="Havlak P."/>
            <person name="Hellsten U."/>
            <person name="Kuo D.H."/>
            <person name="Larsson T."/>
            <person name="Lv J."/>
            <person name="Arendt D."/>
            <person name="Savage R."/>
            <person name="Osoegawa K."/>
            <person name="de Jong P."/>
            <person name="Grimwood J."/>
            <person name="Chapman J.A."/>
            <person name="Shapiro H."/>
            <person name="Aerts A."/>
            <person name="Otillar R.P."/>
            <person name="Terry A.Y."/>
            <person name="Boore J.L."/>
            <person name="Grigoriev I.V."/>
            <person name="Lindberg D.R."/>
            <person name="Seaver E.C."/>
            <person name="Weisblat D.A."/>
            <person name="Putnam N.H."/>
            <person name="Rokhsar D.S."/>
        </authorList>
    </citation>
    <scope>NUCLEOTIDE SEQUENCE</scope>
</reference>
<dbReference type="GO" id="GO:0042765">
    <property type="term" value="C:GPI-anchor transamidase complex"/>
    <property type="evidence" value="ECO:0007669"/>
    <property type="project" value="InterPro"/>
</dbReference>
<evidence type="ECO:0000256" key="6">
    <source>
        <dbReference type="ARBA" id="ARBA00022824"/>
    </source>
</evidence>
<evidence type="ECO:0000256" key="10">
    <source>
        <dbReference type="SAM" id="Phobius"/>
    </source>
</evidence>
<reference evidence="12" key="3">
    <citation type="submission" date="2015-06" db="UniProtKB">
        <authorList>
            <consortium name="EnsemblMetazoa"/>
        </authorList>
    </citation>
    <scope>IDENTIFICATION</scope>
</reference>
<dbReference type="InterPro" id="IPR019540">
    <property type="entry name" value="PtdIno-glycan_biosynth_class_S"/>
</dbReference>
<evidence type="ECO:0000256" key="4">
    <source>
        <dbReference type="ARBA" id="ARBA00022502"/>
    </source>
</evidence>
<proteinExistence type="inferred from homology"/>
<dbReference type="RefSeq" id="XP_009013726.1">
    <property type="nucleotide sequence ID" value="XM_009015478.1"/>
</dbReference>
<evidence type="ECO:0000256" key="7">
    <source>
        <dbReference type="ARBA" id="ARBA00022989"/>
    </source>
</evidence>
<dbReference type="GeneID" id="20215190"/>
<sequence>PILNFVVYIPTRQQSPLNVFDQSGKSRTNSFLVPRWGGIIIKNVETPPPPAINKTLEFPFDYEIQLKELFSVVVPQLKVLLGFKRLDSHRILMMMMMMIQELDVWLTEHTIENIGKSSATLNSLSQLLNHISNIVINDDVGDQVYVNLAVSSVENSLKLLKDGSLKEAYLASRQALQSSEKAFFDPSLLELLYFPEDQKFAIYIPLFLPVGIPVVCSAFQAFKYFKNKKFGLKQHND</sequence>
<dbReference type="PANTHER" id="PTHR21072:SF13">
    <property type="entry name" value="GPI TRANSAMIDASE COMPONENT PIG-S"/>
    <property type="match status" value="1"/>
</dbReference>
<dbReference type="UniPathway" id="UPA00196"/>
<comment type="pathway">
    <text evidence="2">Glycolipid biosynthesis; glycosylphosphatidylinositol-anchor biosynthesis.</text>
</comment>
<keyword evidence="7 10" id="KW-1133">Transmembrane helix</keyword>
<dbReference type="GO" id="GO:0006506">
    <property type="term" value="P:GPI anchor biosynthetic process"/>
    <property type="evidence" value="ECO:0007669"/>
    <property type="project" value="UniProtKB-UniPathway"/>
</dbReference>
<dbReference type="Proteomes" id="UP000015101">
    <property type="component" value="Unassembled WGS sequence"/>
</dbReference>
<dbReference type="CTD" id="20215190"/>
<dbReference type="OrthoDB" id="28748at2759"/>
<dbReference type="InParanoid" id="T1G292"/>
<accession>T1G292</accession>
<dbReference type="Pfam" id="PF10510">
    <property type="entry name" value="PIG-S"/>
    <property type="match status" value="1"/>
</dbReference>
<gene>
    <name evidence="12" type="primary">20215190</name>
    <name evidence="11" type="ORF">HELRODRAFT_75695</name>
</gene>
<comment type="similarity">
    <text evidence="3">Belongs to the PIGS family.</text>
</comment>
<evidence type="ECO:0000256" key="8">
    <source>
        <dbReference type="ARBA" id="ARBA00023136"/>
    </source>
</evidence>
<dbReference type="STRING" id="6412.T1G292"/>
<evidence type="ECO:0000313" key="11">
    <source>
        <dbReference type="EMBL" id="ESO07937.1"/>
    </source>
</evidence>
<keyword evidence="6" id="KW-0256">Endoplasmic reticulum</keyword>
<keyword evidence="9" id="KW-0325">Glycoprotein</keyword>
<dbReference type="EMBL" id="KB096134">
    <property type="protein sequence ID" value="ESO07937.1"/>
    <property type="molecule type" value="Genomic_DNA"/>
</dbReference>
<organism evidence="12 13">
    <name type="scientific">Helobdella robusta</name>
    <name type="common">Californian leech</name>
    <dbReference type="NCBI Taxonomy" id="6412"/>
    <lineage>
        <taxon>Eukaryota</taxon>
        <taxon>Metazoa</taxon>
        <taxon>Spiralia</taxon>
        <taxon>Lophotrochozoa</taxon>
        <taxon>Annelida</taxon>
        <taxon>Clitellata</taxon>
        <taxon>Hirudinea</taxon>
        <taxon>Rhynchobdellida</taxon>
        <taxon>Glossiphoniidae</taxon>
        <taxon>Helobdella</taxon>
    </lineage>
</organism>